<name>A0AAV5UGS2_9BILA</name>
<organism evidence="1 2">
    <name type="scientific">Pristionchus entomophagus</name>
    <dbReference type="NCBI Taxonomy" id="358040"/>
    <lineage>
        <taxon>Eukaryota</taxon>
        <taxon>Metazoa</taxon>
        <taxon>Ecdysozoa</taxon>
        <taxon>Nematoda</taxon>
        <taxon>Chromadorea</taxon>
        <taxon>Rhabditida</taxon>
        <taxon>Rhabditina</taxon>
        <taxon>Diplogasteromorpha</taxon>
        <taxon>Diplogasteroidea</taxon>
        <taxon>Neodiplogasteridae</taxon>
        <taxon>Pristionchus</taxon>
    </lineage>
</organism>
<feature type="non-terminal residue" evidence="1">
    <location>
        <position position="1"/>
    </location>
</feature>
<proteinExistence type="predicted"/>
<keyword evidence="2" id="KW-1185">Reference proteome</keyword>
<gene>
    <name evidence="1" type="ORF">PENTCL1PPCAC_27672</name>
</gene>
<evidence type="ECO:0000313" key="1">
    <source>
        <dbReference type="EMBL" id="GMT05498.1"/>
    </source>
</evidence>
<reference evidence="1" key="1">
    <citation type="submission" date="2023-10" db="EMBL/GenBank/DDBJ databases">
        <title>Genome assembly of Pristionchus species.</title>
        <authorList>
            <person name="Yoshida K."/>
            <person name="Sommer R.J."/>
        </authorList>
    </citation>
    <scope>NUCLEOTIDE SEQUENCE</scope>
    <source>
        <strain evidence="1">RS0144</strain>
    </source>
</reference>
<sequence>SSPIFIHSFHFHSQLIHSLHLYLSIHSIHSIFNLNCFIHSFSSPYIYPFIPFSFSNDPFTPSIFIQSFH</sequence>
<feature type="non-terminal residue" evidence="1">
    <location>
        <position position="69"/>
    </location>
</feature>
<protein>
    <submittedName>
        <fullName evidence="1">Uncharacterized protein</fullName>
    </submittedName>
</protein>
<dbReference type="AlphaFoldDB" id="A0AAV5UGS2"/>
<accession>A0AAV5UGS2</accession>
<dbReference type="EMBL" id="BTSX01000006">
    <property type="protein sequence ID" value="GMT05498.1"/>
    <property type="molecule type" value="Genomic_DNA"/>
</dbReference>
<dbReference type="Proteomes" id="UP001432027">
    <property type="component" value="Unassembled WGS sequence"/>
</dbReference>
<comment type="caution">
    <text evidence="1">The sequence shown here is derived from an EMBL/GenBank/DDBJ whole genome shotgun (WGS) entry which is preliminary data.</text>
</comment>
<evidence type="ECO:0000313" key="2">
    <source>
        <dbReference type="Proteomes" id="UP001432027"/>
    </source>
</evidence>